<dbReference type="InParanoid" id="A0A212F9E7"/>
<dbReference type="InterPro" id="IPR036186">
    <property type="entry name" value="Serpin_sf"/>
</dbReference>
<dbReference type="FunCoup" id="A0A212F9E7">
    <property type="interactions" value="28"/>
</dbReference>
<dbReference type="PANTHER" id="PTHR11461">
    <property type="entry name" value="SERINE PROTEASE INHIBITOR, SERPIN"/>
    <property type="match status" value="1"/>
</dbReference>
<evidence type="ECO:0000259" key="5">
    <source>
        <dbReference type="SMART" id="SM00093"/>
    </source>
</evidence>
<dbReference type="InterPro" id="IPR023796">
    <property type="entry name" value="Serpin_dom"/>
</dbReference>
<dbReference type="Gene3D" id="3.30.497.10">
    <property type="entry name" value="Antithrombin, subunit I, domain 2"/>
    <property type="match status" value="1"/>
</dbReference>
<sequence length="454" mass="50819">MKLLLLIFLVPLTICSANIPISPDLLETVFGHPDNATNDLKPAVSQALPVAPGSVNPAYHPTYPKPIEQYYPALAEYDKFDWTLTKRVASSSQENFLLSPMGVKLAMAILMEASTGSTHAELSSVLGFDNDRQTVRRKFGYILNTLKTQSSLNVLDLASRIYVAENIATSQHFSAIAETFYKTEIKNINFDHPVKAAFDINQWINITTHGRIPGLVNADDVYKASAFILNTIFFEGTWLHQFAPNVTKPDFFYLSATSKKETPFMNIRDKFYFAESSKFNAKILRMPYLGNAFAMYIVVPNTLTGIVNVFNDLSDLRSELYYLQEYTVDVTLPKFKFEYTSQLDGILKEMGIRQVFEDTASLPGISRGQNLNQRLKVSRVIQRSGIQVNELGSIAYSATEVALENKFGGASEYKAEVVANKPFLFFIQDETTKQLLFTGRVSDPALVDGVLKLP</sequence>
<evidence type="ECO:0000256" key="2">
    <source>
        <dbReference type="ARBA" id="ARBA00022900"/>
    </source>
</evidence>
<dbReference type="SMART" id="SM00093">
    <property type="entry name" value="SERPIN"/>
    <property type="match status" value="1"/>
</dbReference>
<dbReference type="Gene3D" id="2.30.39.10">
    <property type="entry name" value="Alpha-1-antitrypsin, domain 1"/>
    <property type="match status" value="1"/>
</dbReference>
<evidence type="ECO:0000313" key="6">
    <source>
        <dbReference type="EMBL" id="OWR50362.1"/>
    </source>
</evidence>
<keyword evidence="4" id="KW-0732">Signal</keyword>
<dbReference type="InterPro" id="IPR042185">
    <property type="entry name" value="Serpin_sf_2"/>
</dbReference>
<feature type="chain" id="PRO_5013143531" evidence="4">
    <location>
        <begin position="18"/>
        <end position="454"/>
    </location>
</feature>
<comment type="similarity">
    <text evidence="3">Belongs to the serpin family.</text>
</comment>
<evidence type="ECO:0000313" key="7">
    <source>
        <dbReference type="Proteomes" id="UP000007151"/>
    </source>
</evidence>
<dbReference type="InterPro" id="IPR042178">
    <property type="entry name" value="Serpin_sf_1"/>
</dbReference>
<protein>
    <submittedName>
        <fullName evidence="6">Serpin 3a</fullName>
    </submittedName>
</protein>
<dbReference type="PANTHER" id="PTHR11461:SF357">
    <property type="entry name" value="SERINE PROTEASE INHIBITOR 27A"/>
    <property type="match status" value="1"/>
</dbReference>
<dbReference type="SUPFAM" id="SSF56574">
    <property type="entry name" value="Serpins"/>
    <property type="match status" value="1"/>
</dbReference>
<dbReference type="InterPro" id="IPR023795">
    <property type="entry name" value="Serpin_CS"/>
</dbReference>
<dbReference type="KEGG" id="dpl:KGM_200948"/>
<name>A0A212F9E7_DANPL</name>
<dbReference type="EMBL" id="AGBW02009594">
    <property type="protein sequence ID" value="OWR50362.1"/>
    <property type="molecule type" value="Genomic_DNA"/>
</dbReference>
<evidence type="ECO:0000256" key="1">
    <source>
        <dbReference type="ARBA" id="ARBA00022690"/>
    </source>
</evidence>
<keyword evidence="7" id="KW-1185">Reference proteome</keyword>
<evidence type="ECO:0000256" key="4">
    <source>
        <dbReference type="SAM" id="SignalP"/>
    </source>
</evidence>
<dbReference type="Pfam" id="PF00079">
    <property type="entry name" value="Serpin"/>
    <property type="match status" value="1"/>
</dbReference>
<evidence type="ECO:0000256" key="3">
    <source>
        <dbReference type="RuleBase" id="RU000411"/>
    </source>
</evidence>
<dbReference type="STRING" id="278856.A0A212F9E7"/>
<reference evidence="6 7" key="1">
    <citation type="journal article" date="2011" name="Cell">
        <title>The monarch butterfly genome yields insights into long-distance migration.</title>
        <authorList>
            <person name="Zhan S."/>
            <person name="Merlin C."/>
            <person name="Boore J.L."/>
            <person name="Reppert S.M."/>
        </authorList>
    </citation>
    <scope>NUCLEOTIDE SEQUENCE [LARGE SCALE GENOMIC DNA]</scope>
    <source>
        <strain evidence="6">F-2</strain>
    </source>
</reference>
<keyword evidence="1" id="KW-0646">Protease inhibitor</keyword>
<comment type="caution">
    <text evidence="6">The sequence shown here is derived from an EMBL/GenBank/DDBJ whole genome shotgun (WGS) entry which is preliminary data.</text>
</comment>
<feature type="signal peptide" evidence="4">
    <location>
        <begin position="1"/>
        <end position="17"/>
    </location>
</feature>
<keyword evidence="2" id="KW-0722">Serine protease inhibitor</keyword>
<dbReference type="eggNOG" id="KOG2392">
    <property type="taxonomic scope" value="Eukaryota"/>
</dbReference>
<dbReference type="PROSITE" id="PS00284">
    <property type="entry name" value="SERPIN"/>
    <property type="match status" value="1"/>
</dbReference>
<accession>A0A212F9E7</accession>
<dbReference type="AlphaFoldDB" id="A0A212F9E7"/>
<dbReference type="Proteomes" id="UP000007151">
    <property type="component" value="Unassembled WGS sequence"/>
</dbReference>
<proteinExistence type="inferred from homology"/>
<organism evidence="6 7">
    <name type="scientific">Danaus plexippus plexippus</name>
    <dbReference type="NCBI Taxonomy" id="278856"/>
    <lineage>
        <taxon>Eukaryota</taxon>
        <taxon>Metazoa</taxon>
        <taxon>Ecdysozoa</taxon>
        <taxon>Arthropoda</taxon>
        <taxon>Hexapoda</taxon>
        <taxon>Insecta</taxon>
        <taxon>Pterygota</taxon>
        <taxon>Neoptera</taxon>
        <taxon>Endopterygota</taxon>
        <taxon>Lepidoptera</taxon>
        <taxon>Glossata</taxon>
        <taxon>Ditrysia</taxon>
        <taxon>Papilionoidea</taxon>
        <taxon>Nymphalidae</taxon>
        <taxon>Danainae</taxon>
        <taxon>Danaini</taxon>
        <taxon>Danaina</taxon>
        <taxon>Danaus</taxon>
        <taxon>Danaus</taxon>
    </lineage>
</organism>
<dbReference type="InterPro" id="IPR000215">
    <property type="entry name" value="Serpin_fam"/>
</dbReference>
<gene>
    <name evidence="6" type="ORF">KGM_200948</name>
</gene>
<dbReference type="GO" id="GO:0004867">
    <property type="term" value="F:serine-type endopeptidase inhibitor activity"/>
    <property type="evidence" value="ECO:0007669"/>
    <property type="project" value="UniProtKB-KW"/>
</dbReference>
<dbReference type="CDD" id="cd19578">
    <property type="entry name" value="serpinK_insect_SRPN2-like"/>
    <property type="match status" value="1"/>
</dbReference>
<feature type="domain" description="Serpin" evidence="5">
    <location>
        <begin position="82"/>
        <end position="444"/>
    </location>
</feature>
<dbReference type="GO" id="GO:0005615">
    <property type="term" value="C:extracellular space"/>
    <property type="evidence" value="ECO:0007669"/>
    <property type="project" value="InterPro"/>
</dbReference>